<dbReference type="InterPro" id="IPR001723">
    <property type="entry name" value="Nuclear_hrmn_rcpt"/>
</dbReference>
<sequence length="394" mass="45348">MCRVCGDKATGYHFNAMTCEGCKGFFRRSVKGGKRFACAFAKNCEISRVNRRSCSYCRWEKCLAVGMKRECIMSDNEIKEKRKVIEKNKLRRAVLSQPALEKDELDLVSSVVGAYLDAFVHLPVLPHKFRIIRRQQSLEKFPWASDCLIEDNSMNQILFRLLPTPPKHRSVIKIATNNGRIADARISLVDEEIGSLLNSQYNGLKSALLEDYLQIIDFSTRIQSLEKVHQVDQHILLRGCLLEIFILKMNTRFNAADESFLFMDKKFKLKADYILTPEIIDSYLNLHQKLFRLQLRKEETALLFALCLFSDDRRDLVESETVEEIQHQLAVAFENFFKCKKNARIRSQLIPTLISVITNLRQLKIRLLHQSFKLDQENSSNSDSSLSGSIASSP</sequence>
<evidence type="ECO:0000256" key="3">
    <source>
        <dbReference type="ARBA" id="ARBA00022833"/>
    </source>
</evidence>
<reference evidence="12 13" key="1">
    <citation type="submission" date="2021-04" db="EMBL/GenBank/DDBJ databases">
        <authorList>
            <person name="Bliznina A."/>
        </authorList>
    </citation>
    <scope>NUCLEOTIDE SEQUENCE [LARGE SCALE GENOMIC DNA]</scope>
</reference>
<proteinExistence type="inferred from homology"/>
<keyword evidence="6 9" id="KW-0804">Transcription</keyword>
<evidence type="ECO:0000313" key="13">
    <source>
        <dbReference type="Proteomes" id="UP001158576"/>
    </source>
</evidence>
<dbReference type="PANTHER" id="PTHR24082">
    <property type="entry name" value="NUCLEAR HORMONE RECEPTOR"/>
    <property type="match status" value="1"/>
</dbReference>
<dbReference type="SUPFAM" id="SSF57716">
    <property type="entry name" value="Glucocorticoid receptor-like (DNA-binding domain)"/>
    <property type="match status" value="1"/>
</dbReference>
<evidence type="ECO:0000256" key="2">
    <source>
        <dbReference type="ARBA" id="ARBA00022771"/>
    </source>
</evidence>
<keyword evidence="4 9" id="KW-0805">Transcription regulation</keyword>
<dbReference type="Gene3D" id="1.10.565.10">
    <property type="entry name" value="Retinoid X Receptor"/>
    <property type="match status" value="1"/>
</dbReference>
<keyword evidence="3 9" id="KW-0862">Zinc</keyword>
<dbReference type="InterPro" id="IPR000536">
    <property type="entry name" value="Nucl_hrmn_rcpt_lig-bd"/>
</dbReference>
<dbReference type="PROSITE" id="PS51030">
    <property type="entry name" value="NUCLEAR_REC_DBD_2"/>
    <property type="match status" value="1"/>
</dbReference>
<feature type="domain" description="Nuclear receptor" evidence="10">
    <location>
        <begin position="1"/>
        <end position="74"/>
    </location>
</feature>
<evidence type="ECO:0000259" key="11">
    <source>
        <dbReference type="PROSITE" id="PS51843"/>
    </source>
</evidence>
<evidence type="ECO:0000256" key="6">
    <source>
        <dbReference type="ARBA" id="ARBA00023163"/>
    </source>
</evidence>
<feature type="domain" description="NR LBD" evidence="11">
    <location>
        <begin position="149"/>
        <end position="393"/>
    </location>
</feature>
<dbReference type="PROSITE" id="PS00031">
    <property type="entry name" value="NUCLEAR_REC_DBD_1"/>
    <property type="match status" value="1"/>
</dbReference>
<dbReference type="CDD" id="cd07156">
    <property type="entry name" value="NR_DBD_VDR_like"/>
    <property type="match status" value="1"/>
</dbReference>
<dbReference type="InterPro" id="IPR035500">
    <property type="entry name" value="NHR-like_dom_sf"/>
</dbReference>
<evidence type="ECO:0000256" key="7">
    <source>
        <dbReference type="ARBA" id="ARBA00023170"/>
    </source>
</evidence>
<evidence type="ECO:0000256" key="5">
    <source>
        <dbReference type="ARBA" id="ARBA00023125"/>
    </source>
</evidence>
<keyword evidence="13" id="KW-1185">Reference proteome</keyword>
<dbReference type="PANTHER" id="PTHR24082:SF283">
    <property type="entry name" value="NUCLEAR HORMONE RECEPTOR HR96"/>
    <property type="match status" value="1"/>
</dbReference>
<keyword evidence="5 9" id="KW-0238">DNA-binding</keyword>
<dbReference type="InterPro" id="IPR013088">
    <property type="entry name" value="Znf_NHR/GATA"/>
</dbReference>
<comment type="similarity">
    <text evidence="9">Belongs to the nuclear hormone receptor family.</text>
</comment>
<dbReference type="PROSITE" id="PS51843">
    <property type="entry name" value="NR_LBD"/>
    <property type="match status" value="1"/>
</dbReference>
<dbReference type="SUPFAM" id="SSF48508">
    <property type="entry name" value="Nuclear receptor ligand-binding domain"/>
    <property type="match status" value="1"/>
</dbReference>
<evidence type="ECO:0000256" key="8">
    <source>
        <dbReference type="ARBA" id="ARBA00023242"/>
    </source>
</evidence>
<gene>
    <name evidence="12" type="ORF">OKIOD_LOCUS9416</name>
</gene>
<keyword evidence="2 9" id="KW-0863">Zinc-finger</keyword>
<accession>A0ABN7SQI0</accession>
<dbReference type="Gene3D" id="3.30.50.10">
    <property type="entry name" value="Erythroid Transcription Factor GATA-1, subunit A"/>
    <property type="match status" value="1"/>
</dbReference>
<dbReference type="PRINTS" id="PR00047">
    <property type="entry name" value="STROIDFINGER"/>
</dbReference>
<comment type="subcellular location">
    <subcellularLocation>
        <location evidence="9">Nucleus</location>
    </subcellularLocation>
</comment>
<dbReference type="InterPro" id="IPR001628">
    <property type="entry name" value="Znf_hrmn_rcpt"/>
</dbReference>
<keyword evidence="1 9" id="KW-0479">Metal-binding</keyword>
<keyword evidence="8 9" id="KW-0539">Nucleus</keyword>
<dbReference type="EMBL" id="OU015566">
    <property type="protein sequence ID" value="CAG5103172.1"/>
    <property type="molecule type" value="Genomic_DNA"/>
</dbReference>
<dbReference type="SMART" id="SM00399">
    <property type="entry name" value="ZnF_C4"/>
    <property type="match status" value="1"/>
</dbReference>
<dbReference type="PRINTS" id="PR00398">
    <property type="entry name" value="STRDHORMONER"/>
</dbReference>
<keyword evidence="7 9" id="KW-0675">Receptor</keyword>
<dbReference type="Pfam" id="PF00105">
    <property type="entry name" value="zf-C4"/>
    <property type="match status" value="1"/>
</dbReference>
<evidence type="ECO:0000313" key="12">
    <source>
        <dbReference type="EMBL" id="CAG5103172.1"/>
    </source>
</evidence>
<organism evidence="12 13">
    <name type="scientific">Oikopleura dioica</name>
    <name type="common">Tunicate</name>
    <dbReference type="NCBI Taxonomy" id="34765"/>
    <lineage>
        <taxon>Eukaryota</taxon>
        <taxon>Metazoa</taxon>
        <taxon>Chordata</taxon>
        <taxon>Tunicata</taxon>
        <taxon>Appendicularia</taxon>
        <taxon>Copelata</taxon>
        <taxon>Oikopleuridae</taxon>
        <taxon>Oikopleura</taxon>
    </lineage>
</organism>
<dbReference type="InterPro" id="IPR050234">
    <property type="entry name" value="Nuclear_hormone_rcpt_NR1"/>
</dbReference>
<dbReference type="SMART" id="SM00430">
    <property type="entry name" value="HOLI"/>
    <property type="match status" value="1"/>
</dbReference>
<evidence type="ECO:0000256" key="4">
    <source>
        <dbReference type="ARBA" id="ARBA00023015"/>
    </source>
</evidence>
<evidence type="ECO:0000256" key="9">
    <source>
        <dbReference type="RuleBase" id="RU004334"/>
    </source>
</evidence>
<evidence type="ECO:0000256" key="1">
    <source>
        <dbReference type="ARBA" id="ARBA00022723"/>
    </source>
</evidence>
<evidence type="ECO:0000259" key="10">
    <source>
        <dbReference type="PROSITE" id="PS51030"/>
    </source>
</evidence>
<dbReference type="Pfam" id="PF00104">
    <property type="entry name" value="Hormone_recep"/>
    <property type="match status" value="1"/>
</dbReference>
<dbReference type="Proteomes" id="UP001158576">
    <property type="component" value="Chromosome 1"/>
</dbReference>
<name>A0ABN7SQI0_OIKDI</name>
<protein>
    <submittedName>
        <fullName evidence="12">Oidioi.mRNA.OKI2018_I69.chr1.g651.t1.cds</fullName>
    </submittedName>
</protein>